<evidence type="ECO:0000313" key="2">
    <source>
        <dbReference type="EMBL" id="KFN89744.1"/>
    </source>
</evidence>
<feature type="transmembrane region" description="Helical" evidence="1">
    <location>
        <begin position="81"/>
        <end position="104"/>
    </location>
</feature>
<reference evidence="2 3" key="1">
    <citation type="submission" date="2014-08" db="EMBL/GenBank/DDBJ databases">
        <title>Genome sequence of Tetragenococcus muriaticus.</title>
        <authorList>
            <person name="Chuea-nongthon C."/>
            <person name="Rodtong S."/>
            <person name="Yongsawatdigul J."/>
            <person name="Steele J.L."/>
            <person name="Liu X.-y."/>
            <person name="Speers J."/>
            <person name="Glasner J.D."/>
            <person name="Neeno-Eckwall E.C."/>
        </authorList>
    </citation>
    <scope>NUCLEOTIDE SEQUENCE [LARGE SCALE GENOMIC DNA]</scope>
    <source>
        <strain evidence="2 3">3MR10-3</strain>
    </source>
</reference>
<dbReference type="PATRIC" id="fig|1302648.3.peg.1795"/>
<keyword evidence="1" id="KW-1133">Transmembrane helix</keyword>
<keyword evidence="3" id="KW-1185">Reference proteome</keyword>
<proteinExistence type="predicted"/>
<dbReference type="AlphaFoldDB" id="A0A091BYE1"/>
<sequence length="272" mass="30941">MVILFRQLLLPKLYEQLLVVSAESTSTKRKHKTNQNLRQVLFNYHVQLIRNPSLLMQVVLNSVILPLVFIASFGFNGGIDLSAMGIQFLGVAFLGGFALAMIMINQTSLIANVISLDKENFLFIQTLPLSLKVYLKEKFRFAYLLQLTLISVVIVIVGVVFHMPLLHLISALCGGLIGCYLMGLRYFRRDYRLLLVNWTEINQLFSRGTGNLGLVFTMIGTVFLSTILLVMYSFALMFLSVLGVNLVVGIVFISGSFLWYHHYQKHFWQTFE</sequence>
<name>A0A091BYE1_9ENTE</name>
<feature type="transmembrane region" description="Helical" evidence="1">
    <location>
        <begin position="167"/>
        <end position="187"/>
    </location>
</feature>
<accession>A0A091BYE1</accession>
<feature type="transmembrane region" description="Helical" evidence="1">
    <location>
        <begin position="54"/>
        <end position="75"/>
    </location>
</feature>
<comment type="caution">
    <text evidence="2">The sequence shown here is derived from an EMBL/GenBank/DDBJ whole genome shotgun (WGS) entry which is preliminary data.</text>
</comment>
<dbReference type="Proteomes" id="UP000029381">
    <property type="component" value="Unassembled WGS sequence"/>
</dbReference>
<organism evidence="2 3">
    <name type="scientific">Tetragenococcus muriaticus 3MR10-3</name>
    <dbReference type="NCBI Taxonomy" id="1302648"/>
    <lineage>
        <taxon>Bacteria</taxon>
        <taxon>Bacillati</taxon>
        <taxon>Bacillota</taxon>
        <taxon>Bacilli</taxon>
        <taxon>Lactobacillales</taxon>
        <taxon>Enterococcaceae</taxon>
        <taxon>Tetragenococcus</taxon>
    </lineage>
</organism>
<feature type="transmembrane region" description="Helical" evidence="1">
    <location>
        <begin position="238"/>
        <end position="260"/>
    </location>
</feature>
<keyword evidence="1" id="KW-0812">Transmembrane</keyword>
<dbReference type="EMBL" id="JPVT01000199">
    <property type="protein sequence ID" value="KFN89744.1"/>
    <property type="molecule type" value="Genomic_DNA"/>
</dbReference>
<evidence type="ECO:0000313" key="3">
    <source>
        <dbReference type="Proteomes" id="UP000029381"/>
    </source>
</evidence>
<feature type="transmembrane region" description="Helical" evidence="1">
    <location>
        <begin position="208"/>
        <end position="232"/>
    </location>
</feature>
<evidence type="ECO:0000256" key="1">
    <source>
        <dbReference type="SAM" id="Phobius"/>
    </source>
</evidence>
<keyword evidence="1" id="KW-0472">Membrane</keyword>
<feature type="transmembrane region" description="Helical" evidence="1">
    <location>
        <begin position="141"/>
        <end position="161"/>
    </location>
</feature>
<gene>
    <name evidence="2" type="ORF">TMU3MR103_1834</name>
</gene>
<protein>
    <submittedName>
        <fullName evidence="2">Permease component of an ABC superfamily transporter</fullName>
    </submittedName>
</protein>